<dbReference type="RefSeq" id="WP_091791529.1">
    <property type="nucleotide sequence ID" value="NZ_FNAF01000004.1"/>
</dbReference>
<dbReference type="NCBIfam" id="TIGR00738">
    <property type="entry name" value="rrf2_super"/>
    <property type="match status" value="1"/>
</dbReference>
<dbReference type="Proteomes" id="UP000198995">
    <property type="component" value="Unassembled WGS sequence"/>
</dbReference>
<dbReference type="OrthoDB" id="9808360at2"/>
<dbReference type="PROSITE" id="PS01332">
    <property type="entry name" value="HTH_RRF2_1"/>
    <property type="match status" value="1"/>
</dbReference>
<dbReference type="PANTHER" id="PTHR33221:SF5">
    <property type="entry name" value="HTH-TYPE TRANSCRIPTIONAL REGULATOR ISCR"/>
    <property type="match status" value="1"/>
</dbReference>
<accession>A0A1G6VKX6</accession>
<dbReference type="InterPro" id="IPR000944">
    <property type="entry name" value="Tscrpt_reg_Rrf2"/>
</dbReference>
<keyword evidence="3" id="KW-1185">Reference proteome</keyword>
<gene>
    <name evidence="2" type="ORF">SAMN04489866_10465</name>
</gene>
<dbReference type="STRING" id="2741.SAMN04489866_10465"/>
<reference evidence="2 3" key="1">
    <citation type="submission" date="2016-10" db="EMBL/GenBank/DDBJ databases">
        <authorList>
            <person name="de Groot N.N."/>
        </authorList>
    </citation>
    <scope>NUCLEOTIDE SEQUENCE [LARGE SCALE GENOMIC DNA]</scope>
    <source>
        <strain evidence="2 3">DSM 20475</strain>
    </source>
</reference>
<organism evidence="2 3">
    <name type="scientific">Peptococcus niger</name>
    <dbReference type="NCBI Taxonomy" id="2741"/>
    <lineage>
        <taxon>Bacteria</taxon>
        <taxon>Bacillati</taxon>
        <taxon>Bacillota</taxon>
        <taxon>Clostridia</taxon>
        <taxon>Eubacteriales</taxon>
        <taxon>Peptococcaceae</taxon>
        <taxon>Peptococcus</taxon>
    </lineage>
</organism>
<evidence type="ECO:0000313" key="2">
    <source>
        <dbReference type="EMBL" id="SDD54053.1"/>
    </source>
</evidence>
<keyword evidence="1" id="KW-0238">DNA-binding</keyword>
<dbReference type="InterPro" id="IPR036390">
    <property type="entry name" value="WH_DNA-bd_sf"/>
</dbReference>
<sequence>MKISTKGRYGLRVLIDLAERNTSEERETLRAISERQQITVKYLEQIMVPLLHAGYVRSYRGHSGGYVLSKASSEIYVGDVIRTMEGSLAPVSCLEANVDACPMANECPTRSLWEGLEKIIAAYLDQITVADLVDHTVAEYELVRIQENRA</sequence>
<evidence type="ECO:0000256" key="1">
    <source>
        <dbReference type="ARBA" id="ARBA00023125"/>
    </source>
</evidence>
<protein>
    <submittedName>
        <fullName evidence="2">Rrf2 family protein</fullName>
    </submittedName>
</protein>
<dbReference type="SUPFAM" id="SSF46785">
    <property type="entry name" value="Winged helix' DNA-binding domain"/>
    <property type="match status" value="1"/>
</dbReference>
<dbReference type="GO" id="GO:0003700">
    <property type="term" value="F:DNA-binding transcription factor activity"/>
    <property type="evidence" value="ECO:0007669"/>
    <property type="project" value="TreeGrafter"/>
</dbReference>
<dbReference type="InterPro" id="IPR030489">
    <property type="entry name" value="TR_Rrf2-type_CS"/>
</dbReference>
<dbReference type="PROSITE" id="PS51197">
    <property type="entry name" value="HTH_RRF2_2"/>
    <property type="match status" value="1"/>
</dbReference>
<dbReference type="GO" id="GO:0005829">
    <property type="term" value="C:cytosol"/>
    <property type="evidence" value="ECO:0007669"/>
    <property type="project" value="TreeGrafter"/>
</dbReference>
<dbReference type="InterPro" id="IPR036388">
    <property type="entry name" value="WH-like_DNA-bd_sf"/>
</dbReference>
<evidence type="ECO:0000313" key="3">
    <source>
        <dbReference type="Proteomes" id="UP000198995"/>
    </source>
</evidence>
<proteinExistence type="predicted"/>
<dbReference type="PANTHER" id="PTHR33221">
    <property type="entry name" value="WINGED HELIX-TURN-HELIX TRANSCRIPTIONAL REGULATOR, RRF2 FAMILY"/>
    <property type="match status" value="1"/>
</dbReference>
<dbReference type="GO" id="GO:0003677">
    <property type="term" value="F:DNA binding"/>
    <property type="evidence" value="ECO:0007669"/>
    <property type="project" value="UniProtKB-KW"/>
</dbReference>
<dbReference type="EMBL" id="FNAF01000004">
    <property type="protein sequence ID" value="SDD54053.1"/>
    <property type="molecule type" value="Genomic_DNA"/>
</dbReference>
<dbReference type="Pfam" id="PF02082">
    <property type="entry name" value="Rrf2"/>
    <property type="match status" value="1"/>
</dbReference>
<dbReference type="Gene3D" id="1.10.10.10">
    <property type="entry name" value="Winged helix-like DNA-binding domain superfamily/Winged helix DNA-binding domain"/>
    <property type="match status" value="1"/>
</dbReference>
<name>A0A1G6VKX6_PEPNI</name>
<dbReference type="AlphaFoldDB" id="A0A1G6VKX6"/>